<reference evidence="2" key="2">
    <citation type="submission" date="2021-08" db="EMBL/GenBank/DDBJ databases">
        <authorList>
            <person name="Gostincar C."/>
            <person name="Sun X."/>
            <person name="Song Z."/>
            <person name="Gunde-Cimerman N."/>
        </authorList>
    </citation>
    <scope>NUCLEOTIDE SEQUENCE</scope>
    <source>
        <strain evidence="2">EXF-9298</strain>
    </source>
</reference>
<comment type="caution">
    <text evidence="2">The sequence shown here is derived from an EMBL/GenBank/DDBJ whole genome shotgun (WGS) entry which is preliminary data.</text>
</comment>
<dbReference type="Proteomes" id="UP000729357">
    <property type="component" value="Unassembled WGS sequence"/>
</dbReference>
<sequence length="389" mass="44020">MDTLFKLPLEVVNLVVDLLDRESLICLRLVCKEALHIATPTFGRKYLHTLRPMFLPECLSALVKLSENSLLRGYVRRILFASYNLKQSIPLGGMILNSYRPEVRERLLAAHKHCIEKQQQLIKSGRHIELIAQAFANFEDDGVPLVLGTFDNQHTQSNGRTYHIYKGWTADPFYNEVFGLDAWFRDSGKVLETVIKEANLCDYPLEYIGMDLCESMTFPMGIKELLRPGETPVDQVLANILSDAGGGNAKLSFHFNIVPMNGNCMSSHLSIDVQNRRFNCQSLQRSQETEFARFVGLAALGKLASDLGTNFLREMAVSRCEADAFYVLRLLRAQSGTLQRLRLSQIVFNGTLRHTHRTTHAAVFLRILKDELGHLEYLGLEDLKGSESE</sequence>
<dbReference type="EMBL" id="JAHFXS010000020">
    <property type="protein sequence ID" value="KAG9990707.1"/>
    <property type="molecule type" value="Genomic_DNA"/>
</dbReference>
<dbReference type="Pfam" id="PF00646">
    <property type="entry name" value="F-box"/>
    <property type="match status" value="1"/>
</dbReference>
<feature type="non-terminal residue" evidence="2">
    <location>
        <position position="389"/>
    </location>
</feature>
<organism evidence="2 3">
    <name type="scientific">Aureobasidium melanogenum</name>
    <name type="common">Aureobasidium pullulans var. melanogenum</name>
    <dbReference type="NCBI Taxonomy" id="46634"/>
    <lineage>
        <taxon>Eukaryota</taxon>
        <taxon>Fungi</taxon>
        <taxon>Dikarya</taxon>
        <taxon>Ascomycota</taxon>
        <taxon>Pezizomycotina</taxon>
        <taxon>Dothideomycetes</taxon>
        <taxon>Dothideomycetidae</taxon>
        <taxon>Dothideales</taxon>
        <taxon>Saccotheciaceae</taxon>
        <taxon>Aureobasidium</taxon>
    </lineage>
</organism>
<accession>A0A9P8G3X7</accession>
<reference evidence="2" key="1">
    <citation type="journal article" date="2021" name="J Fungi (Basel)">
        <title>Virulence traits and population genomics of the black yeast Aureobasidium melanogenum.</title>
        <authorList>
            <person name="Cernosa A."/>
            <person name="Sun X."/>
            <person name="Gostincar C."/>
            <person name="Fang C."/>
            <person name="Gunde-Cimerman N."/>
            <person name="Song Z."/>
        </authorList>
    </citation>
    <scope>NUCLEOTIDE SEQUENCE</scope>
    <source>
        <strain evidence="2">EXF-9298</strain>
    </source>
</reference>
<gene>
    <name evidence="2" type="ORF">KCU98_g942</name>
</gene>
<keyword evidence="3" id="KW-1185">Reference proteome</keyword>
<proteinExistence type="predicted"/>
<feature type="domain" description="F-box" evidence="1">
    <location>
        <begin position="1"/>
        <end position="49"/>
    </location>
</feature>
<dbReference type="PROSITE" id="PS50181">
    <property type="entry name" value="FBOX"/>
    <property type="match status" value="1"/>
</dbReference>
<dbReference type="InterPro" id="IPR001810">
    <property type="entry name" value="F-box_dom"/>
</dbReference>
<evidence type="ECO:0000313" key="3">
    <source>
        <dbReference type="Proteomes" id="UP000729357"/>
    </source>
</evidence>
<dbReference type="AlphaFoldDB" id="A0A9P8G3X7"/>
<evidence type="ECO:0000313" key="2">
    <source>
        <dbReference type="EMBL" id="KAG9990707.1"/>
    </source>
</evidence>
<name>A0A9P8G3X7_AURME</name>
<protein>
    <recommendedName>
        <fullName evidence="1">F-box domain-containing protein</fullName>
    </recommendedName>
</protein>
<evidence type="ECO:0000259" key="1">
    <source>
        <dbReference type="PROSITE" id="PS50181"/>
    </source>
</evidence>